<dbReference type="Proteomes" id="UP000215914">
    <property type="component" value="Chromosome 1"/>
</dbReference>
<dbReference type="AlphaFoldDB" id="A0A251VQM4"/>
<gene>
    <name evidence="1" type="ORF">HannXRQ_Chr01g0023311</name>
</gene>
<name>A0A251VQM4_HELAN</name>
<evidence type="ECO:0000313" key="1">
    <source>
        <dbReference type="EMBL" id="OTG37848.1"/>
    </source>
</evidence>
<proteinExistence type="predicted"/>
<organism evidence="1 2">
    <name type="scientific">Helianthus annuus</name>
    <name type="common">Common sunflower</name>
    <dbReference type="NCBI Taxonomy" id="4232"/>
    <lineage>
        <taxon>Eukaryota</taxon>
        <taxon>Viridiplantae</taxon>
        <taxon>Streptophyta</taxon>
        <taxon>Embryophyta</taxon>
        <taxon>Tracheophyta</taxon>
        <taxon>Spermatophyta</taxon>
        <taxon>Magnoliopsida</taxon>
        <taxon>eudicotyledons</taxon>
        <taxon>Gunneridae</taxon>
        <taxon>Pentapetalae</taxon>
        <taxon>asterids</taxon>
        <taxon>campanulids</taxon>
        <taxon>Asterales</taxon>
        <taxon>Asteraceae</taxon>
        <taxon>Asteroideae</taxon>
        <taxon>Heliantheae alliance</taxon>
        <taxon>Heliantheae</taxon>
        <taxon>Helianthus</taxon>
    </lineage>
</organism>
<evidence type="ECO:0000313" key="2">
    <source>
        <dbReference type="Proteomes" id="UP000215914"/>
    </source>
</evidence>
<reference evidence="2" key="1">
    <citation type="journal article" date="2017" name="Nature">
        <title>The sunflower genome provides insights into oil metabolism, flowering and Asterid evolution.</title>
        <authorList>
            <person name="Badouin H."/>
            <person name="Gouzy J."/>
            <person name="Grassa C.J."/>
            <person name="Murat F."/>
            <person name="Staton S.E."/>
            <person name="Cottret L."/>
            <person name="Lelandais-Briere C."/>
            <person name="Owens G.L."/>
            <person name="Carrere S."/>
            <person name="Mayjonade B."/>
            <person name="Legrand L."/>
            <person name="Gill N."/>
            <person name="Kane N.C."/>
            <person name="Bowers J.E."/>
            <person name="Hubner S."/>
            <person name="Bellec A."/>
            <person name="Berard A."/>
            <person name="Berges H."/>
            <person name="Blanchet N."/>
            <person name="Boniface M.C."/>
            <person name="Brunel D."/>
            <person name="Catrice O."/>
            <person name="Chaidir N."/>
            <person name="Claudel C."/>
            <person name="Donnadieu C."/>
            <person name="Faraut T."/>
            <person name="Fievet G."/>
            <person name="Helmstetter N."/>
            <person name="King M."/>
            <person name="Knapp S.J."/>
            <person name="Lai Z."/>
            <person name="Le Paslier M.C."/>
            <person name="Lippi Y."/>
            <person name="Lorenzon L."/>
            <person name="Mandel J.R."/>
            <person name="Marage G."/>
            <person name="Marchand G."/>
            <person name="Marquand E."/>
            <person name="Bret-Mestries E."/>
            <person name="Morien E."/>
            <person name="Nambeesan S."/>
            <person name="Nguyen T."/>
            <person name="Pegot-Espagnet P."/>
            <person name="Pouilly N."/>
            <person name="Raftis F."/>
            <person name="Sallet E."/>
            <person name="Schiex T."/>
            <person name="Thomas J."/>
            <person name="Vandecasteele C."/>
            <person name="Vares D."/>
            <person name="Vear F."/>
            <person name="Vautrin S."/>
            <person name="Crespi M."/>
            <person name="Mangin B."/>
            <person name="Burke J.M."/>
            <person name="Salse J."/>
            <person name="Munos S."/>
            <person name="Vincourt P."/>
            <person name="Rieseberg L.H."/>
            <person name="Langlade N.B."/>
        </authorList>
    </citation>
    <scope>NUCLEOTIDE SEQUENCE [LARGE SCALE GENOMIC DNA]</scope>
    <source>
        <strain evidence="2">cv. SF193</strain>
    </source>
</reference>
<sequence>MRFIKIRQANLQWRLVEGHSQQQVSISYDVFLSFRKVRGPCTGANSHRPHHRTFIAIIVRKVKEFATWISQSISKLIPEKPFVIKLHLKVYAYVK</sequence>
<dbReference type="InParanoid" id="A0A251VQM4"/>
<keyword evidence="2" id="KW-1185">Reference proteome</keyword>
<dbReference type="EMBL" id="CM007890">
    <property type="protein sequence ID" value="OTG37848.1"/>
    <property type="molecule type" value="Genomic_DNA"/>
</dbReference>
<accession>A0A251VQM4</accession>
<protein>
    <submittedName>
        <fullName evidence="1">Uncharacterized protein</fullName>
    </submittedName>
</protein>